<dbReference type="SUPFAM" id="SSF50993">
    <property type="entry name" value="Peptidase/esterase 'gauge' domain"/>
    <property type="match status" value="1"/>
</dbReference>
<feature type="repeat" description="WD" evidence="3">
    <location>
        <begin position="1240"/>
        <end position="1281"/>
    </location>
</feature>
<comment type="caution">
    <text evidence="6">The sequence shown here is derived from an EMBL/GenBank/DDBJ whole genome shotgun (WGS) entry which is preliminary data.</text>
</comment>
<dbReference type="PRINTS" id="PR00320">
    <property type="entry name" value="GPROTEINBRPT"/>
</dbReference>
<protein>
    <recommendedName>
        <fullName evidence="5">AAA+ ATPase domain-containing protein</fullName>
    </recommendedName>
</protein>
<accession>A0AAV7XUS8</accession>
<feature type="region of interest" description="Disordered" evidence="4">
    <location>
        <begin position="1559"/>
        <end position="1612"/>
    </location>
</feature>
<dbReference type="InterPro" id="IPR052752">
    <property type="entry name" value="NACHT-WD_repeat"/>
</dbReference>
<keyword evidence="1 3" id="KW-0853">WD repeat</keyword>
<evidence type="ECO:0000313" key="6">
    <source>
        <dbReference type="EMBL" id="KAJ1529820.1"/>
    </source>
</evidence>
<reference evidence="6" key="1">
    <citation type="submission" date="2022-12" db="EMBL/GenBank/DDBJ databases">
        <title>Chromosome-level genome assembly of the bean flower thrips Megalurothrips usitatus.</title>
        <authorList>
            <person name="Ma L."/>
            <person name="Liu Q."/>
            <person name="Li H."/>
            <person name="Cai W."/>
        </authorList>
    </citation>
    <scope>NUCLEOTIDE SEQUENCE</scope>
    <source>
        <strain evidence="6">Cailab_2022a</strain>
    </source>
</reference>
<feature type="domain" description="AAA+ ATPase" evidence="5">
    <location>
        <begin position="295"/>
        <end position="453"/>
    </location>
</feature>
<feature type="repeat" description="WD" evidence="3">
    <location>
        <begin position="1198"/>
        <end position="1239"/>
    </location>
</feature>
<evidence type="ECO:0000256" key="1">
    <source>
        <dbReference type="ARBA" id="ARBA00022574"/>
    </source>
</evidence>
<evidence type="ECO:0000256" key="2">
    <source>
        <dbReference type="ARBA" id="ARBA00022737"/>
    </source>
</evidence>
<dbReference type="PROSITE" id="PS50082">
    <property type="entry name" value="WD_REPEATS_2"/>
    <property type="match status" value="9"/>
</dbReference>
<dbReference type="InterPro" id="IPR027417">
    <property type="entry name" value="P-loop_NTPase"/>
</dbReference>
<dbReference type="InterPro" id="IPR011047">
    <property type="entry name" value="Quinoprotein_ADH-like_sf"/>
</dbReference>
<dbReference type="SMART" id="SM00382">
    <property type="entry name" value="AAA"/>
    <property type="match status" value="1"/>
</dbReference>
<evidence type="ECO:0000256" key="4">
    <source>
        <dbReference type="SAM" id="MobiDB-lite"/>
    </source>
</evidence>
<feature type="repeat" description="WD" evidence="3">
    <location>
        <begin position="1156"/>
        <end position="1187"/>
    </location>
</feature>
<dbReference type="InterPro" id="IPR001680">
    <property type="entry name" value="WD40_rpt"/>
</dbReference>
<dbReference type="InterPro" id="IPR015943">
    <property type="entry name" value="WD40/YVTN_repeat-like_dom_sf"/>
</dbReference>
<feature type="region of interest" description="Disordered" evidence="4">
    <location>
        <begin position="610"/>
        <end position="682"/>
    </location>
</feature>
<dbReference type="SUPFAM" id="SSF50998">
    <property type="entry name" value="Quinoprotein alcohol dehydrogenase-like"/>
    <property type="match status" value="1"/>
</dbReference>
<dbReference type="Pfam" id="PF00400">
    <property type="entry name" value="WD40"/>
    <property type="match status" value="10"/>
</dbReference>
<dbReference type="SUPFAM" id="SSF52540">
    <property type="entry name" value="P-loop containing nucleoside triphosphate hydrolases"/>
    <property type="match status" value="1"/>
</dbReference>
<dbReference type="Pfam" id="PF25469">
    <property type="entry name" value="WHD_NWD1"/>
    <property type="match status" value="1"/>
</dbReference>
<dbReference type="Proteomes" id="UP001075354">
    <property type="component" value="Chromosome 3"/>
</dbReference>
<keyword evidence="2" id="KW-0677">Repeat</keyword>
<dbReference type="SMART" id="SM00320">
    <property type="entry name" value="WD40"/>
    <property type="match status" value="13"/>
</dbReference>
<evidence type="ECO:0000313" key="7">
    <source>
        <dbReference type="Proteomes" id="UP001075354"/>
    </source>
</evidence>
<dbReference type="PANTHER" id="PTHR19871:SF28">
    <property type="entry name" value="AAA+ ATPASE DOMAIN-CONTAINING PROTEIN"/>
    <property type="match status" value="1"/>
</dbReference>
<feature type="repeat" description="WD" evidence="3">
    <location>
        <begin position="1405"/>
        <end position="1446"/>
    </location>
</feature>
<feature type="repeat" description="WD" evidence="3">
    <location>
        <begin position="878"/>
        <end position="917"/>
    </location>
</feature>
<feature type="repeat" description="WD" evidence="3">
    <location>
        <begin position="1320"/>
        <end position="1361"/>
    </location>
</feature>
<dbReference type="InterPro" id="IPR057588">
    <property type="entry name" value="NWD1/2-like_WH"/>
</dbReference>
<dbReference type="InterPro" id="IPR019775">
    <property type="entry name" value="WD40_repeat_CS"/>
</dbReference>
<feature type="repeat" description="WD" evidence="3">
    <location>
        <begin position="1362"/>
        <end position="1404"/>
    </location>
</feature>
<sequence>MATEEVLEVLRGRTRTGDALPSPKQVKVFICCDKSEFAEERRMLLEQVGPDLQTQYDNSGFEIELVDMHYGSADTCDPLLDPHVFDDHLWDIGDSYRVNQHCFLLVLVGDEARPAPPPVHLAAPLFRELLADPRQLQPPVRVDSGDFQRALDTLRGCARRLAARSPPPPAPVAEQAAALLQSGLLRQLLHALALAPDSKKGIVSISRQTAAGPGPGVDALAKALEEHLPPESRGQVNPPASGCFDEEDYSERFQLQARLVVGGAVRRAISARVEPSVKNKSVMERLRAQAASQDRHPPLLLVGAAGAGKTALLGTIYREVEAWLGKPVNRIVRFCGATPRASYSLELVRLLCQHLAVLTKQSIITKDASLEQPYVQAWFERLTKRVEESGETMLVLLDDLPRINPLDQEQGPPALSWLPLQLPRNILLVCTSALGPDQLRLTAVQRERLRTPECLVNMPPAPEPGLERQAQAELVRLESRWGRVAVSRLAGYLACTEYGLSETELLELLMPTAQASPAPLLLEQGHFNFSTFCRVRRSMGALLLPKVMSGKVLLTWRHHAMRQWCKQRYLGDRDSLQAAHAAIASLFFSEFIAEGDMADLAEGDSEALTAIDRRRTSTPQATQEDPLDREIIKEEEEEEEEEENSNLIREEEEDEEAVKQRGGDDEDSDSDRDSQDTPCDVSYSPRHVEEAWLHLLGAADHTHLLRHTVCSFDFLLAAVQTVSVGYLRCVLEHARCFLLDRALELVYYTLRKAGDVLVRDPLQLAAQLVCWLRPAQEPSKAEREPLPLQPLQHLPDLVSRLLNSSMAWCDGYNGPLLVPLTGWLQAPLPLQIRSMVCSHSVRLVEPTPCGQHVIVVPSGPSIDPQMWHIMSNALVTTFKGHGAPVTCMHTTQTQFITGSSDLNVIVWSLKTYEIITRIHEHIAPVMCITPALGGSVIVSGGEDSSIVVANMTTGRRVMKIDHHRGAVTALKINAYGDVLVSGSADQTVCLWALDSCQLLNTIAVSSGVSLLGLSPDSVFLLIVLDDNQLVLHSTATGTEIHALRGHRAKARSLCLASDNRRAVLGGEDGKVYVFDLHSGRLERTLDTHTSAVTGVCCTERDDFLLTAGGNVVTLWSFRRDEASAAAGVAGMPGVAEVAVTLGPVAARHARKMSRNSQVHTAPITCLEVSRDGTTAVTGSVDSLVNIWLLNPPELHATLEGHIASVTDVSFAPNGLFCISGSEDKTVRVWGLTLGQCVATFKGHQSAVTSVCVLADSRRVVSGDRAGLLAVWEADDASLLQTCTGPGSSIAVTHDMKFAVSGVDDTSLRIWSLTRDDERFTVSHSQEVTCLALSADSLHLITGSRDTSLKVWQLAGGKLAQVLVGHTDDVTCVSVSVTNKSLVVSGSKDANLICWDINTGNDVQTLSGHLGCVTCVRVSGDGSLAVSGSEDRTIMVWDVAKGTPLTALVLHQPILGLAMASDASRIGVQLLDSRSLLIVFLHNTPASYVTLPAYVAPKEIEDLRPPPPKRAGRRLLKKEVSLDTYTWQKKYGHLTSSIMMAAVDERLKRRFSVSASMEEISKCTKSPSPGMGGPEQAALAQSQHFDQLEALWNQRSPPQRRKNQLKKQTSLSSCRDILDHDTDITYEEGEVK</sequence>
<dbReference type="EMBL" id="JAPTSV010000003">
    <property type="protein sequence ID" value="KAJ1529820.1"/>
    <property type="molecule type" value="Genomic_DNA"/>
</dbReference>
<dbReference type="PROSITE" id="PS00678">
    <property type="entry name" value="WD_REPEATS_1"/>
    <property type="match status" value="1"/>
</dbReference>
<name>A0AAV7XUS8_9NEOP</name>
<feature type="repeat" description="WD" evidence="3">
    <location>
        <begin position="1043"/>
        <end position="1084"/>
    </location>
</feature>
<evidence type="ECO:0000256" key="3">
    <source>
        <dbReference type="PROSITE-ProRule" id="PRU00221"/>
    </source>
</evidence>
<dbReference type="InterPro" id="IPR003593">
    <property type="entry name" value="AAA+_ATPase"/>
</dbReference>
<dbReference type="PANTHER" id="PTHR19871">
    <property type="entry name" value="BETA TRANSDUCIN-RELATED PROTEIN"/>
    <property type="match status" value="1"/>
</dbReference>
<dbReference type="Gene3D" id="2.130.10.10">
    <property type="entry name" value="YVTN repeat-like/Quinoprotein amine dehydrogenase"/>
    <property type="match status" value="4"/>
</dbReference>
<feature type="compositionally biased region" description="Acidic residues" evidence="4">
    <location>
        <begin position="633"/>
        <end position="656"/>
    </location>
</feature>
<dbReference type="PROSITE" id="PS50294">
    <property type="entry name" value="WD_REPEATS_REGION"/>
    <property type="match status" value="6"/>
</dbReference>
<gene>
    <name evidence="6" type="ORF">ONE63_006561</name>
</gene>
<feature type="repeat" description="WD" evidence="3">
    <location>
        <begin position="960"/>
        <end position="1001"/>
    </location>
</feature>
<organism evidence="6 7">
    <name type="scientific">Megalurothrips usitatus</name>
    <name type="common">bean blossom thrips</name>
    <dbReference type="NCBI Taxonomy" id="439358"/>
    <lineage>
        <taxon>Eukaryota</taxon>
        <taxon>Metazoa</taxon>
        <taxon>Ecdysozoa</taxon>
        <taxon>Arthropoda</taxon>
        <taxon>Hexapoda</taxon>
        <taxon>Insecta</taxon>
        <taxon>Pterygota</taxon>
        <taxon>Neoptera</taxon>
        <taxon>Paraneoptera</taxon>
        <taxon>Thysanoptera</taxon>
        <taxon>Terebrantia</taxon>
        <taxon>Thripoidea</taxon>
        <taxon>Thripidae</taxon>
        <taxon>Megalurothrips</taxon>
    </lineage>
</organism>
<dbReference type="Gene3D" id="3.40.50.300">
    <property type="entry name" value="P-loop containing nucleotide triphosphate hydrolases"/>
    <property type="match status" value="1"/>
</dbReference>
<evidence type="ECO:0000259" key="5">
    <source>
        <dbReference type="SMART" id="SM00382"/>
    </source>
</evidence>
<keyword evidence="7" id="KW-1185">Reference proteome</keyword>
<proteinExistence type="predicted"/>
<dbReference type="CDD" id="cd00200">
    <property type="entry name" value="WD40"/>
    <property type="match status" value="2"/>
</dbReference>
<dbReference type="InterPro" id="IPR020472">
    <property type="entry name" value="WD40_PAC1"/>
</dbReference>